<dbReference type="OMA" id="RHWKPNA"/>
<comment type="subcellular location">
    <subcellularLocation>
        <location evidence="1">Nucleus</location>
    </subcellularLocation>
</comment>
<feature type="compositionally biased region" description="Basic and acidic residues" evidence="6">
    <location>
        <begin position="11"/>
        <end position="25"/>
    </location>
</feature>
<evidence type="ECO:0000313" key="8">
    <source>
        <dbReference type="EMBL" id="KAA8499516.1"/>
    </source>
</evidence>
<keyword evidence="3" id="KW-0677">Repeat</keyword>
<name>A0A5J4Z707_PORPP</name>
<evidence type="ECO:0000313" key="9">
    <source>
        <dbReference type="Proteomes" id="UP000324585"/>
    </source>
</evidence>
<dbReference type="GO" id="GO:0042254">
    <property type="term" value="P:ribosome biogenesis"/>
    <property type="evidence" value="ECO:0007669"/>
    <property type="project" value="TreeGrafter"/>
</dbReference>
<protein>
    <submittedName>
        <fullName evidence="8">Glutamate-rich WD repeat-containing protein 1</fullName>
    </submittedName>
</protein>
<evidence type="ECO:0000256" key="6">
    <source>
        <dbReference type="SAM" id="MobiDB-lite"/>
    </source>
</evidence>
<feature type="region of interest" description="Disordered" evidence="6">
    <location>
        <begin position="210"/>
        <end position="257"/>
    </location>
</feature>
<proteinExistence type="predicted"/>
<dbReference type="PROSITE" id="PS50294">
    <property type="entry name" value="WD_REPEATS_REGION"/>
    <property type="match status" value="2"/>
</dbReference>
<dbReference type="InterPro" id="IPR001680">
    <property type="entry name" value="WD40_rpt"/>
</dbReference>
<dbReference type="Proteomes" id="UP000324585">
    <property type="component" value="Unassembled WGS sequence"/>
</dbReference>
<gene>
    <name evidence="8" type="ORF">FVE85_7101</name>
</gene>
<reference evidence="9" key="1">
    <citation type="journal article" date="2019" name="Nat. Commun.">
        <title>Expansion of phycobilisome linker gene families in mesophilic red algae.</title>
        <authorList>
            <person name="Lee J."/>
            <person name="Kim D."/>
            <person name="Bhattacharya D."/>
            <person name="Yoon H.S."/>
        </authorList>
    </citation>
    <scope>NUCLEOTIDE SEQUENCE [LARGE SCALE GENOMIC DNA]</scope>
    <source>
        <strain evidence="9">CCMP 1328</strain>
    </source>
</reference>
<dbReference type="Pfam" id="PF00400">
    <property type="entry name" value="WD40"/>
    <property type="match status" value="3"/>
</dbReference>
<feature type="repeat" description="WD" evidence="5">
    <location>
        <begin position="427"/>
        <end position="469"/>
    </location>
</feature>
<dbReference type="InterPro" id="IPR036322">
    <property type="entry name" value="WD40_repeat_dom_sf"/>
</dbReference>
<sequence length="580" mass="64442">MAAARLAVEQTKQEQEKRQTLERQVRAQAASKESAKRARKRAEVESKQQEDSEEDSELVFEDDFEDEYESEHSVVEGETEADDDQGAATDGMQINADVSEASKGKTQVSEHSRVVTKVYKHNRDRLQDGEELVYDPSAYEMIHQFQVEWPALSFEFLPSLAENDHPPPVPATSALAYPLTVSLVMGTQAVESSLNELVVLRLSRLRKTRRRRVRRRDMSDEQEDEDDDSSENSTSGSDMDDDDDDEDGDALGPSRKPVIEYQKVKHKGCVNRLRVMPQKCAVVASWSDVGNVYINDLSSRYEVLNRAQGKDIRMSMPNAVKAVKSKTQAVILDHQAEGYALDWSPNVAGCAASGDVTGAILQWNLLPDGTVAEQPAKYSGHQEGTSVEDIQWSPSESTVFASCGVDRSICFFDIRQQQRDKAALVLPNSHKSDVNVLSWNARENHLLLSGGDDGMLCVWDLRAAKSGDAAPVARLEYHTAPITAVCWHPSEPSMLAASSEDNSVSIWDLSVERDPEEELRLAGGMRNKDLVASAIDIPPQLLFVHLGQTDVKEIRWHPVYTSILGSSALNFNVLRVADIF</sequence>
<organism evidence="8 9">
    <name type="scientific">Porphyridium purpureum</name>
    <name type="common">Red alga</name>
    <name type="synonym">Porphyridium cruentum</name>
    <dbReference type="NCBI Taxonomy" id="35688"/>
    <lineage>
        <taxon>Eukaryota</taxon>
        <taxon>Rhodophyta</taxon>
        <taxon>Bangiophyceae</taxon>
        <taxon>Porphyridiales</taxon>
        <taxon>Porphyridiaceae</taxon>
        <taxon>Porphyridium</taxon>
    </lineage>
</organism>
<dbReference type="InterPro" id="IPR019775">
    <property type="entry name" value="WD40_repeat_CS"/>
</dbReference>
<dbReference type="EMBL" id="VRMN01000001">
    <property type="protein sequence ID" value="KAA8499516.1"/>
    <property type="molecule type" value="Genomic_DNA"/>
</dbReference>
<dbReference type="Pfam" id="PF12265">
    <property type="entry name" value="CAF1C_H4-bd"/>
    <property type="match status" value="1"/>
</dbReference>
<dbReference type="Gene3D" id="2.130.10.10">
    <property type="entry name" value="YVTN repeat-like/Quinoprotein amine dehydrogenase"/>
    <property type="match status" value="1"/>
</dbReference>
<dbReference type="AlphaFoldDB" id="A0A5J4Z707"/>
<dbReference type="GO" id="GO:0005730">
    <property type="term" value="C:nucleolus"/>
    <property type="evidence" value="ECO:0007669"/>
    <property type="project" value="TreeGrafter"/>
</dbReference>
<dbReference type="InterPro" id="IPR022052">
    <property type="entry name" value="Histone-bd_RBBP4-like_N"/>
</dbReference>
<evidence type="ECO:0000256" key="5">
    <source>
        <dbReference type="PROSITE-ProRule" id="PRU00221"/>
    </source>
</evidence>
<feature type="region of interest" description="Disordered" evidence="6">
    <location>
        <begin position="1"/>
        <end position="88"/>
    </location>
</feature>
<evidence type="ECO:0000256" key="2">
    <source>
        <dbReference type="ARBA" id="ARBA00022574"/>
    </source>
</evidence>
<evidence type="ECO:0000256" key="3">
    <source>
        <dbReference type="ARBA" id="ARBA00022737"/>
    </source>
</evidence>
<feature type="domain" description="Histone-binding protein RBBP4-like N-terminal" evidence="7">
    <location>
        <begin position="130"/>
        <end position="205"/>
    </location>
</feature>
<evidence type="ECO:0000259" key="7">
    <source>
        <dbReference type="Pfam" id="PF12265"/>
    </source>
</evidence>
<feature type="compositionally biased region" description="Acidic residues" evidence="6">
    <location>
        <begin position="51"/>
        <end position="69"/>
    </location>
</feature>
<dbReference type="InterPro" id="IPR051972">
    <property type="entry name" value="Glutamate-rich_WD_repeat"/>
</dbReference>
<feature type="compositionally biased region" description="Acidic residues" evidence="6">
    <location>
        <begin position="238"/>
        <end position="249"/>
    </location>
</feature>
<dbReference type="PROSITE" id="PS50082">
    <property type="entry name" value="WD_REPEATS_2"/>
    <property type="match status" value="2"/>
</dbReference>
<dbReference type="SUPFAM" id="SSF50978">
    <property type="entry name" value="WD40 repeat-like"/>
    <property type="match status" value="1"/>
</dbReference>
<keyword evidence="2 5" id="KW-0853">WD repeat</keyword>
<dbReference type="SMART" id="SM00320">
    <property type="entry name" value="WD40"/>
    <property type="match status" value="5"/>
</dbReference>
<keyword evidence="4" id="KW-0539">Nucleus</keyword>
<feature type="compositionally biased region" description="Basic and acidic residues" evidence="6">
    <location>
        <begin position="33"/>
        <end position="50"/>
    </location>
</feature>
<evidence type="ECO:0000256" key="1">
    <source>
        <dbReference type="ARBA" id="ARBA00004123"/>
    </source>
</evidence>
<feature type="compositionally biased region" description="Acidic residues" evidence="6">
    <location>
        <begin position="220"/>
        <end position="230"/>
    </location>
</feature>
<dbReference type="InterPro" id="IPR015943">
    <property type="entry name" value="WD40/YVTN_repeat-like_dom_sf"/>
</dbReference>
<feature type="repeat" description="WD" evidence="5">
    <location>
        <begin position="475"/>
        <end position="517"/>
    </location>
</feature>
<dbReference type="PANTHER" id="PTHR45903:SF1">
    <property type="entry name" value="GLUTAMATE-RICH WD REPEAT-CONTAINING PROTEIN 1"/>
    <property type="match status" value="1"/>
</dbReference>
<evidence type="ECO:0000256" key="4">
    <source>
        <dbReference type="ARBA" id="ARBA00023242"/>
    </source>
</evidence>
<accession>A0A5J4Z707</accession>
<dbReference type="PANTHER" id="PTHR45903">
    <property type="entry name" value="GLUTAMATE-RICH WD REPEAT-CONTAINING PROTEIN 1"/>
    <property type="match status" value="1"/>
</dbReference>
<dbReference type="PROSITE" id="PS00678">
    <property type="entry name" value="WD_REPEATS_1"/>
    <property type="match status" value="2"/>
</dbReference>
<comment type="caution">
    <text evidence="8">The sequence shown here is derived from an EMBL/GenBank/DDBJ whole genome shotgun (WGS) entry which is preliminary data.</text>
</comment>
<keyword evidence="9" id="KW-1185">Reference proteome</keyword>
<dbReference type="OrthoDB" id="2161379at2759"/>